<comment type="similarity">
    <text evidence="1">Belongs to the fantastic four family.</text>
</comment>
<dbReference type="AlphaFoldDB" id="A0A8J6BL21"/>
<name>A0A8J6BL21_ZIZPA</name>
<evidence type="ECO:0000259" key="2">
    <source>
        <dbReference type="Pfam" id="PF11250"/>
    </source>
</evidence>
<comment type="caution">
    <text evidence="3">The sequence shown here is derived from an EMBL/GenBank/DDBJ whole genome shotgun (WGS) entry which is preliminary data.</text>
</comment>
<reference evidence="3" key="1">
    <citation type="journal article" date="2021" name="bioRxiv">
        <title>Whole Genome Assembly and Annotation of Northern Wild Rice, Zizania palustris L., Supports a Whole Genome Duplication in the Zizania Genus.</title>
        <authorList>
            <person name="Haas M."/>
            <person name="Kono T."/>
            <person name="Macchietto M."/>
            <person name="Millas R."/>
            <person name="McGilp L."/>
            <person name="Shao M."/>
            <person name="Duquette J."/>
            <person name="Hirsch C.N."/>
            <person name="Kimball J."/>
        </authorList>
    </citation>
    <scope>NUCLEOTIDE SEQUENCE</scope>
    <source>
        <tissue evidence="3">Fresh leaf tissue</tissue>
    </source>
</reference>
<sequence>MLRRAASMCSGYRRREAAGLCTESLGSDSGDVVGCDDAEIIDPPLPAAASGAEVEAGAGRVVVGSQTWSPEKRRRTERRLPPAMPRAAEAFMRAERRGGRLILTEVARAERREVFRASRADGRLQLRFAELPDDGDEVYAHVHAEHAPETAAESVISSDGGLVVSGCCNNGAAGEFSQVTAAAGRRLEVGAVMGT</sequence>
<keyword evidence="4" id="KW-1185">Reference proteome</keyword>
<proteinExistence type="inferred from homology"/>
<dbReference type="PANTHER" id="PTHR33155">
    <property type="entry name" value="FANTASTIC FOUR-LIKE PROTEIN (DUF3049)"/>
    <property type="match status" value="1"/>
</dbReference>
<feature type="domain" description="FAF" evidence="2">
    <location>
        <begin position="80"/>
        <end position="128"/>
    </location>
</feature>
<protein>
    <recommendedName>
        <fullName evidence="2">FAF domain-containing protein</fullName>
    </recommendedName>
</protein>
<dbReference type="InterPro" id="IPR046431">
    <property type="entry name" value="FAF_dom"/>
</dbReference>
<gene>
    <name evidence="3" type="ORF">GUJ93_ZPchr0011g28334</name>
</gene>
<dbReference type="Proteomes" id="UP000729402">
    <property type="component" value="Unassembled WGS sequence"/>
</dbReference>
<evidence type="ECO:0000256" key="1">
    <source>
        <dbReference type="ARBA" id="ARBA00008690"/>
    </source>
</evidence>
<organism evidence="3 4">
    <name type="scientific">Zizania palustris</name>
    <name type="common">Northern wild rice</name>
    <dbReference type="NCBI Taxonomy" id="103762"/>
    <lineage>
        <taxon>Eukaryota</taxon>
        <taxon>Viridiplantae</taxon>
        <taxon>Streptophyta</taxon>
        <taxon>Embryophyta</taxon>
        <taxon>Tracheophyta</taxon>
        <taxon>Spermatophyta</taxon>
        <taxon>Magnoliopsida</taxon>
        <taxon>Liliopsida</taxon>
        <taxon>Poales</taxon>
        <taxon>Poaceae</taxon>
        <taxon>BOP clade</taxon>
        <taxon>Oryzoideae</taxon>
        <taxon>Oryzeae</taxon>
        <taxon>Zizaniinae</taxon>
        <taxon>Zizania</taxon>
    </lineage>
</organism>
<dbReference type="EMBL" id="JAAALK010000081">
    <property type="protein sequence ID" value="KAG8090057.1"/>
    <property type="molecule type" value="Genomic_DNA"/>
</dbReference>
<evidence type="ECO:0000313" key="3">
    <source>
        <dbReference type="EMBL" id="KAG8090057.1"/>
    </source>
</evidence>
<reference evidence="3" key="2">
    <citation type="submission" date="2021-02" db="EMBL/GenBank/DDBJ databases">
        <authorList>
            <person name="Kimball J.A."/>
            <person name="Haas M.W."/>
            <person name="Macchietto M."/>
            <person name="Kono T."/>
            <person name="Duquette J."/>
            <person name="Shao M."/>
        </authorList>
    </citation>
    <scope>NUCLEOTIDE SEQUENCE</scope>
    <source>
        <tissue evidence="3">Fresh leaf tissue</tissue>
    </source>
</reference>
<evidence type="ECO:0000313" key="4">
    <source>
        <dbReference type="Proteomes" id="UP000729402"/>
    </source>
</evidence>
<dbReference type="PANTHER" id="PTHR33155:SF7">
    <property type="entry name" value="PROTEIN SUGARY ENHANCER 1"/>
    <property type="match status" value="1"/>
</dbReference>
<dbReference type="InterPro" id="IPR021410">
    <property type="entry name" value="FAF"/>
</dbReference>
<dbReference type="Pfam" id="PF11250">
    <property type="entry name" value="FAF"/>
    <property type="match status" value="1"/>
</dbReference>
<accession>A0A8J6BL21</accession>